<dbReference type="PANTHER" id="PTHR31149">
    <property type="entry name" value="EXPRESSED PROTEIN"/>
    <property type="match status" value="1"/>
</dbReference>
<feature type="compositionally biased region" description="Polar residues" evidence="2">
    <location>
        <begin position="487"/>
        <end position="501"/>
    </location>
</feature>
<dbReference type="FunFam" id="2.60.40.2700:FF:000001">
    <property type="entry name" value="Transmembrane protein"/>
    <property type="match status" value="1"/>
</dbReference>
<sequence>MVIVNAYSAAGSHEDSLVQVMKAVEAAENTIKQQVEENNRLRAELQKRTLELERHNSDDSTDRLSQLGASRDEHINGPSHQTYSAAGSQEDRFRWKDDNPLVDRRGTLVVHQNATHKNGDPSIRNREESQHYSENNNVNGPLKVLPGGQGGVDNTSVSQFSSPSSRSISSSRYQSEGDYDLKNISAHGLMPISEVNSQSSLWKKDLMLKVREQEEEILQLRKHLADYSEAQICNEKYVLEKRIAYMRMAFDQQQQELVDAASKSLSYRQDIIEENIRLTYALQAAQQERSTFVSSLLPLLVEYSLQPSVHDAQSIISSLKILFKHLQEKLLVTEVKLKESQYQVAPWHSESSDHPNFTPQSPSPSIGAALTTSNIMGLELVPQPAYSHRQAPLSPSSDAQKNNEWDQLVQHNPHTGFAGLPAKSLDLENIGRPVPSTVRNSPAQDVPVQSQGDSHTKRFPEEITMTQPSFRDLLSSNEMDDPDSAGREQSSPWGTGNSPYMTPTHDDPNSSFSPYLPPVLEEPSSSFSEAGEDDPLPAIDGLQISGEAFPGQELQACGYSINGTTSCNFEWVRYLEDGSVNYIDGAKQPNYLVTADDVDTYLAIEVQPLDNRKRKGELVKVFANEQRKITCDSEMQEQIEKSLYSGQASYEVSLAARYLDIWEPAILAVKREGYSIKCIGTRGVVVTEKFLQKTAVTIPYGHPTAFSILGSSEHLLRTENSSLRDTIVLTMRLFIMRAVEKRKAKKKGIFFNK</sequence>
<feature type="compositionally biased region" description="Low complexity" evidence="2">
    <location>
        <begin position="156"/>
        <end position="174"/>
    </location>
</feature>
<feature type="region of interest" description="Disordered" evidence="2">
    <location>
        <begin position="114"/>
        <end position="174"/>
    </location>
</feature>
<evidence type="ECO:0000313" key="5">
    <source>
        <dbReference type="EMBL" id="PIA41496.1"/>
    </source>
</evidence>
<feature type="coiled-coil region" evidence="1">
    <location>
        <begin position="203"/>
        <end position="230"/>
    </location>
</feature>
<evidence type="ECO:0000313" key="6">
    <source>
        <dbReference type="Proteomes" id="UP000230069"/>
    </source>
</evidence>
<reference evidence="5 6" key="1">
    <citation type="submission" date="2017-09" db="EMBL/GenBank/DDBJ databases">
        <title>WGS assembly of Aquilegia coerulea Goldsmith.</title>
        <authorList>
            <person name="Hodges S."/>
            <person name="Kramer E."/>
            <person name="Nordborg M."/>
            <person name="Tomkins J."/>
            <person name="Borevitz J."/>
            <person name="Derieg N."/>
            <person name="Yan J."/>
            <person name="Mihaltcheva S."/>
            <person name="Hayes R.D."/>
            <person name="Rokhsar D."/>
        </authorList>
    </citation>
    <scope>NUCLEOTIDE SEQUENCE [LARGE SCALE GENOMIC DNA]</scope>
    <source>
        <strain evidence="6">cv. Goldsmith</strain>
    </source>
</reference>
<dbReference type="InterPro" id="IPR055474">
    <property type="entry name" value="DUF7046"/>
</dbReference>
<evidence type="ECO:0000256" key="1">
    <source>
        <dbReference type="SAM" id="Coils"/>
    </source>
</evidence>
<accession>A0A2G5DDB1</accession>
<evidence type="ECO:0000259" key="3">
    <source>
        <dbReference type="Pfam" id="PF23080"/>
    </source>
</evidence>
<evidence type="ECO:0000256" key="2">
    <source>
        <dbReference type="SAM" id="MobiDB-lite"/>
    </source>
</evidence>
<keyword evidence="6" id="KW-1185">Reference proteome</keyword>
<organism evidence="5 6">
    <name type="scientific">Aquilegia coerulea</name>
    <name type="common">Rocky mountain columbine</name>
    <dbReference type="NCBI Taxonomy" id="218851"/>
    <lineage>
        <taxon>Eukaryota</taxon>
        <taxon>Viridiplantae</taxon>
        <taxon>Streptophyta</taxon>
        <taxon>Embryophyta</taxon>
        <taxon>Tracheophyta</taxon>
        <taxon>Spermatophyta</taxon>
        <taxon>Magnoliopsida</taxon>
        <taxon>Ranunculales</taxon>
        <taxon>Ranunculaceae</taxon>
        <taxon>Thalictroideae</taxon>
        <taxon>Aquilegia</taxon>
    </lineage>
</organism>
<feature type="compositionally biased region" description="Polar residues" evidence="2">
    <location>
        <begin position="464"/>
        <end position="477"/>
    </location>
</feature>
<dbReference type="EMBL" id="KZ305039">
    <property type="protein sequence ID" value="PIA41496.1"/>
    <property type="molecule type" value="Genomic_DNA"/>
</dbReference>
<feature type="coiled-coil region" evidence="1">
    <location>
        <begin position="17"/>
        <end position="58"/>
    </location>
</feature>
<dbReference type="GO" id="GO:0005886">
    <property type="term" value="C:plasma membrane"/>
    <property type="evidence" value="ECO:0007669"/>
    <property type="project" value="TreeGrafter"/>
</dbReference>
<dbReference type="OrthoDB" id="1937889at2759"/>
<protein>
    <submittedName>
        <fullName evidence="5">Uncharacterized protein</fullName>
    </submittedName>
</protein>
<feature type="compositionally biased region" description="Polar residues" evidence="2">
    <location>
        <begin position="437"/>
        <end position="453"/>
    </location>
</feature>
<dbReference type="Pfam" id="PF23197">
    <property type="entry name" value="IG_AIR9"/>
    <property type="match status" value="1"/>
</dbReference>
<dbReference type="Gene3D" id="2.60.40.2700">
    <property type="match status" value="1"/>
</dbReference>
<keyword evidence="1" id="KW-0175">Coiled coil</keyword>
<feature type="domain" description="DUF7046" evidence="3">
    <location>
        <begin position="657"/>
        <end position="747"/>
    </location>
</feature>
<dbReference type="InParanoid" id="A0A2G5DDB1"/>
<evidence type="ECO:0000259" key="4">
    <source>
        <dbReference type="Pfam" id="PF23197"/>
    </source>
</evidence>
<dbReference type="Pfam" id="PF23080">
    <property type="entry name" value="DUF7046"/>
    <property type="match status" value="1"/>
</dbReference>
<gene>
    <name evidence="5" type="ORF">AQUCO_02200130v1</name>
</gene>
<feature type="region of interest" description="Disordered" evidence="2">
    <location>
        <begin position="70"/>
        <end position="90"/>
    </location>
</feature>
<dbReference type="InterPro" id="IPR056284">
    <property type="entry name" value="AIR9-like_A9"/>
</dbReference>
<feature type="compositionally biased region" description="Basic and acidic residues" evidence="2">
    <location>
        <begin position="117"/>
        <end position="131"/>
    </location>
</feature>
<dbReference type="PANTHER" id="PTHR31149:SF10">
    <property type="entry name" value="OS05G0100900 PROTEIN"/>
    <property type="match status" value="1"/>
</dbReference>
<feature type="region of interest" description="Disordered" evidence="2">
    <location>
        <begin position="427"/>
        <end position="542"/>
    </location>
</feature>
<proteinExistence type="predicted"/>
<dbReference type="FunCoup" id="A0A2G5DDB1">
    <property type="interactions" value="2090"/>
</dbReference>
<dbReference type="STRING" id="218851.A0A2G5DDB1"/>
<feature type="domain" description="AIR9-like A9" evidence="4">
    <location>
        <begin position="541"/>
        <end position="621"/>
    </location>
</feature>
<dbReference type="Proteomes" id="UP000230069">
    <property type="component" value="Unassembled WGS sequence"/>
</dbReference>
<feature type="compositionally biased region" description="Polar residues" evidence="2">
    <location>
        <begin position="78"/>
        <end position="87"/>
    </location>
</feature>
<dbReference type="AlphaFoldDB" id="A0A2G5DDB1"/>
<name>A0A2G5DDB1_AQUCA</name>